<dbReference type="Pfam" id="PF01822">
    <property type="entry name" value="WSC"/>
    <property type="match status" value="1"/>
</dbReference>
<dbReference type="InterPro" id="IPR002889">
    <property type="entry name" value="WSC_carb-bd"/>
</dbReference>
<name>A0AAN7BWN4_9PEZI</name>
<dbReference type="SMART" id="SM00321">
    <property type="entry name" value="WSC"/>
    <property type="match status" value="1"/>
</dbReference>
<organism evidence="3 4">
    <name type="scientific">Podospora fimiseda</name>
    <dbReference type="NCBI Taxonomy" id="252190"/>
    <lineage>
        <taxon>Eukaryota</taxon>
        <taxon>Fungi</taxon>
        <taxon>Dikarya</taxon>
        <taxon>Ascomycota</taxon>
        <taxon>Pezizomycotina</taxon>
        <taxon>Sordariomycetes</taxon>
        <taxon>Sordariomycetidae</taxon>
        <taxon>Sordariales</taxon>
        <taxon>Podosporaceae</taxon>
        <taxon>Podospora</taxon>
    </lineage>
</organism>
<keyword evidence="4" id="KW-1185">Reference proteome</keyword>
<dbReference type="Proteomes" id="UP001301958">
    <property type="component" value="Unassembled WGS sequence"/>
</dbReference>
<evidence type="ECO:0000259" key="2">
    <source>
        <dbReference type="PROSITE" id="PS51212"/>
    </source>
</evidence>
<feature type="domain" description="WSC" evidence="2">
    <location>
        <begin position="141"/>
        <end position="236"/>
    </location>
</feature>
<accession>A0AAN7BWN4</accession>
<dbReference type="AlphaFoldDB" id="A0AAN7BWN4"/>
<reference evidence="3" key="2">
    <citation type="submission" date="2023-05" db="EMBL/GenBank/DDBJ databases">
        <authorList>
            <consortium name="Lawrence Berkeley National Laboratory"/>
            <person name="Steindorff A."/>
            <person name="Hensen N."/>
            <person name="Bonometti L."/>
            <person name="Westerberg I."/>
            <person name="Brannstrom I.O."/>
            <person name="Guillou S."/>
            <person name="Cros-Aarteil S."/>
            <person name="Calhoun S."/>
            <person name="Haridas S."/>
            <person name="Kuo A."/>
            <person name="Mondo S."/>
            <person name="Pangilinan J."/>
            <person name="Riley R."/>
            <person name="Labutti K."/>
            <person name="Andreopoulos B."/>
            <person name="Lipzen A."/>
            <person name="Chen C."/>
            <person name="Yanf M."/>
            <person name="Daum C."/>
            <person name="Ng V."/>
            <person name="Clum A."/>
            <person name="Ohm R."/>
            <person name="Martin F."/>
            <person name="Silar P."/>
            <person name="Natvig D."/>
            <person name="Lalanne C."/>
            <person name="Gautier V."/>
            <person name="Ament-Velasquez S.L."/>
            <person name="Kruys A."/>
            <person name="Hutchinson M.I."/>
            <person name="Powell A.J."/>
            <person name="Barry K."/>
            <person name="Miller A.N."/>
            <person name="Grigoriev I.V."/>
            <person name="Debuchy R."/>
            <person name="Gladieux P."/>
            <person name="Thoren M.H."/>
            <person name="Johannesson H."/>
        </authorList>
    </citation>
    <scope>NUCLEOTIDE SEQUENCE</scope>
    <source>
        <strain evidence="3">CBS 990.96</strain>
    </source>
</reference>
<evidence type="ECO:0000313" key="3">
    <source>
        <dbReference type="EMBL" id="KAK4231014.1"/>
    </source>
</evidence>
<evidence type="ECO:0000313" key="4">
    <source>
        <dbReference type="Proteomes" id="UP001301958"/>
    </source>
</evidence>
<sequence length="237" mass="26306">MINDFESNLPIPNSERNYGSSLEVCQCQHQMGGHQHPWRKAQSEYDADQATYPGNLPEVVRPKRKILGLKTPIALLTLFLALCIASIVLLGGLLGHKISQLEKQVDNNSTTSPVQTPPAQTPGLSLGPAPQTEILQITVPGWSLLGCFYDNWENRALREGYFYDKDNMTNNVCAEKCAQAKFFGTEWRRCFCGDSGSNSRLKRAPDWACQTQCPGQQTVSEACGGDKARISVWQRNT</sequence>
<evidence type="ECO:0000256" key="1">
    <source>
        <dbReference type="SAM" id="Phobius"/>
    </source>
</evidence>
<keyword evidence="1" id="KW-1133">Transmembrane helix</keyword>
<reference evidence="3" key="1">
    <citation type="journal article" date="2023" name="Mol. Phylogenet. Evol.">
        <title>Genome-scale phylogeny and comparative genomics of the fungal order Sordariales.</title>
        <authorList>
            <person name="Hensen N."/>
            <person name="Bonometti L."/>
            <person name="Westerberg I."/>
            <person name="Brannstrom I.O."/>
            <person name="Guillou S."/>
            <person name="Cros-Aarteil S."/>
            <person name="Calhoun S."/>
            <person name="Haridas S."/>
            <person name="Kuo A."/>
            <person name="Mondo S."/>
            <person name="Pangilinan J."/>
            <person name="Riley R."/>
            <person name="LaButti K."/>
            <person name="Andreopoulos B."/>
            <person name="Lipzen A."/>
            <person name="Chen C."/>
            <person name="Yan M."/>
            <person name="Daum C."/>
            <person name="Ng V."/>
            <person name="Clum A."/>
            <person name="Steindorff A."/>
            <person name="Ohm R.A."/>
            <person name="Martin F."/>
            <person name="Silar P."/>
            <person name="Natvig D.O."/>
            <person name="Lalanne C."/>
            <person name="Gautier V."/>
            <person name="Ament-Velasquez S.L."/>
            <person name="Kruys A."/>
            <person name="Hutchinson M.I."/>
            <person name="Powell A.J."/>
            <person name="Barry K."/>
            <person name="Miller A.N."/>
            <person name="Grigoriev I.V."/>
            <person name="Debuchy R."/>
            <person name="Gladieux P."/>
            <person name="Hiltunen Thoren M."/>
            <person name="Johannesson H."/>
        </authorList>
    </citation>
    <scope>NUCLEOTIDE SEQUENCE</scope>
    <source>
        <strain evidence="3">CBS 990.96</strain>
    </source>
</reference>
<dbReference type="EMBL" id="MU865295">
    <property type="protein sequence ID" value="KAK4231014.1"/>
    <property type="molecule type" value="Genomic_DNA"/>
</dbReference>
<dbReference type="PROSITE" id="PS51212">
    <property type="entry name" value="WSC"/>
    <property type="match status" value="1"/>
</dbReference>
<proteinExistence type="predicted"/>
<keyword evidence="1" id="KW-0472">Membrane</keyword>
<gene>
    <name evidence="3" type="ORF">QBC38DRAFT_277403</name>
</gene>
<keyword evidence="1" id="KW-0812">Transmembrane</keyword>
<feature type="transmembrane region" description="Helical" evidence="1">
    <location>
        <begin position="73"/>
        <end position="94"/>
    </location>
</feature>
<protein>
    <submittedName>
        <fullName evidence="3">Xylosyltransferase oxt</fullName>
    </submittedName>
</protein>
<comment type="caution">
    <text evidence="3">The sequence shown here is derived from an EMBL/GenBank/DDBJ whole genome shotgun (WGS) entry which is preliminary data.</text>
</comment>